<dbReference type="InterPro" id="IPR013766">
    <property type="entry name" value="Thioredoxin_domain"/>
</dbReference>
<keyword evidence="7" id="KW-1185">Reference proteome</keyword>
<evidence type="ECO:0000259" key="5">
    <source>
        <dbReference type="PROSITE" id="PS51352"/>
    </source>
</evidence>
<feature type="disulfide bond" description="Redox-active" evidence="4">
    <location>
        <begin position="75"/>
        <end position="79"/>
    </location>
</feature>
<dbReference type="CDD" id="cd02968">
    <property type="entry name" value="SCO"/>
    <property type="match status" value="1"/>
</dbReference>
<comment type="similarity">
    <text evidence="1">Belongs to the SCO1/2 family.</text>
</comment>
<sequence length="206" mass="23124">MAKLVSKIIYLAMLLSILTVSCTKPLARNDSEQYAGTELSGKAPDFSLIDQHGRQMSLSDLHGKIVVLSFMDPHCADICILTSQDIKKAYQNLGSLRDQVVFLAINVNPEVSSKKDINKAIRQWGLEEISNFHFLNGSPSTLRTVWKNYNVLSEKSQKYGGQIIHTPGIFIIDQQGNKRWYVYTPLGWQGPNMSDLMLQHIRGLAS</sequence>
<feature type="binding site" evidence="3">
    <location>
        <position position="165"/>
    </location>
    <ligand>
        <name>Cu cation</name>
        <dbReference type="ChEBI" id="CHEBI:23378"/>
    </ligand>
</feature>
<dbReference type="EMBL" id="CP001825">
    <property type="protein sequence ID" value="ACZ41768.1"/>
    <property type="molecule type" value="Genomic_DNA"/>
</dbReference>
<evidence type="ECO:0000313" key="7">
    <source>
        <dbReference type="Proteomes" id="UP000000323"/>
    </source>
</evidence>
<dbReference type="Proteomes" id="UP000000323">
    <property type="component" value="Chromosome 1"/>
</dbReference>
<dbReference type="Pfam" id="PF02630">
    <property type="entry name" value="SCO1-SenC"/>
    <property type="match status" value="1"/>
</dbReference>
<dbReference type="KEGG" id="ttr:Tter_0851"/>
<evidence type="ECO:0000256" key="3">
    <source>
        <dbReference type="PIRSR" id="PIRSR603782-1"/>
    </source>
</evidence>
<feature type="domain" description="Thioredoxin" evidence="5">
    <location>
        <begin position="37"/>
        <end position="206"/>
    </location>
</feature>
<dbReference type="PANTHER" id="PTHR12151">
    <property type="entry name" value="ELECTRON TRANSPORT PROTIN SCO1/SENC FAMILY MEMBER"/>
    <property type="match status" value="1"/>
</dbReference>
<organism evidence="6 7">
    <name type="scientific">Thermobaculum terrenum (strain ATCC BAA-798 / CCMEE 7001 / YNP1)</name>
    <dbReference type="NCBI Taxonomy" id="525904"/>
    <lineage>
        <taxon>Bacteria</taxon>
        <taxon>Bacillati</taxon>
        <taxon>Chloroflexota</taxon>
        <taxon>Chloroflexia</taxon>
        <taxon>Candidatus Thermobaculales</taxon>
        <taxon>Candidatus Thermobaculaceae</taxon>
        <taxon>Thermobaculum</taxon>
    </lineage>
</organism>
<feature type="binding site" evidence="3">
    <location>
        <position position="79"/>
    </location>
    <ligand>
        <name>Cu cation</name>
        <dbReference type="ChEBI" id="CHEBI:23378"/>
    </ligand>
</feature>
<protein>
    <submittedName>
        <fullName evidence="6">Alkyl hydroperoxide reductase/ Thiol specific antioxidant/ Mal allergen</fullName>
    </submittedName>
</protein>
<evidence type="ECO:0000256" key="2">
    <source>
        <dbReference type="ARBA" id="ARBA00023008"/>
    </source>
</evidence>
<dbReference type="HOGENOM" id="CLU_050131_3_0_0"/>
<dbReference type="OrthoDB" id="9811998at2"/>
<keyword evidence="2 3" id="KW-0186">Copper</keyword>
<dbReference type="InterPro" id="IPR036249">
    <property type="entry name" value="Thioredoxin-like_sf"/>
</dbReference>
<dbReference type="AlphaFoldDB" id="D1CFR2"/>
<dbReference type="PROSITE" id="PS51257">
    <property type="entry name" value="PROKAR_LIPOPROTEIN"/>
    <property type="match status" value="1"/>
</dbReference>
<keyword evidence="3" id="KW-0479">Metal-binding</keyword>
<dbReference type="SUPFAM" id="SSF52833">
    <property type="entry name" value="Thioredoxin-like"/>
    <property type="match status" value="1"/>
</dbReference>
<dbReference type="STRING" id="525904.Tter_0851"/>
<proteinExistence type="inferred from homology"/>
<evidence type="ECO:0000256" key="1">
    <source>
        <dbReference type="ARBA" id="ARBA00010996"/>
    </source>
</evidence>
<dbReference type="GO" id="GO:0046872">
    <property type="term" value="F:metal ion binding"/>
    <property type="evidence" value="ECO:0007669"/>
    <property type="project" value="UniProtKB-KW"/>
</dbReference>
<name>D1CFR2_THET1</name>
<evidence type="ECO:0000313" key="6">
    <source>
        <dbReference type="EMBL" id="ACZ41768.1"/>
    </source>
</evidence>
<gene>
    <name evidence="6" type="ordered locus">Tter_0851</name>
</gene>
<keyword evidence="4" id="KW-1015">Disulfide bond</keyword>
<dbReference type="Gene3D" id="3.40.30.10">
    <property type="entry name" value="Glutaredoxin"/>
    <property type="match status" value="1"/>
</dbReference>
<dbReference type="RefSeq" id="WP_012874803.1">
    <property type="nucleotide sequence ID" value="NC_013525.1"/>
</dbReference>
<accession>D1CFR2</accession>
<feature type="binding site" evidence="3">
    <location>
        <position position="75"/>
    </location>
    <ligand>
        <name>Cu cation</name>
        <dbReference type="ChEBI" id="CHEBI:23378"/>
    </ligand>
</feature>
<evidence type="ECO:0000256" key="4">
    <source>
        <dbReference type="PIRSR" id="PIRSR603782-2"/>
    </source>
</evidence>
<dbReference type="PROSITE" id="PS51352">
    <property type="entry name" value="THIOREDOXIN_2"/>
    <property type="match status" value="1"/>
</dbReference>
<dbReference type="PANTHER" id="PTHR12151:SF25">
    <property type="entry name" value="LINALOOL DEHYDRATASE_ISOMERASE DOMAIN-CONTAINING PROTEIN"/>
    <property type="match status" value="1"/>
</dbReference>
<reference evidence="7" key="1">
    <citation type="journal article" date="2010" name="Stand. Genomic Sci.">
        <title>Complete genome sequence of 'Thermobaculum terrenum' type strain (YNP1).</title>
        <authorList>
            <person name="Kiss H."/>
            <person name="Cleland D."/>
            <person name="Lapidus A."/>
            <person name="Lucas S."/>
            <person name="Glavina Del Rio T."/>
            <person name="Nolan M."/>
            <person name="Tice H."/>
            <person name="Han C."/>
            <person name="Goodwin L."/>
            <person name="Pitluck S."/>
            <person name="Liolios K."/>
            <person name="Ivanova N."/>
            <person name="Mavromatis K."/>
            <person name="Ovchinnikova G."/>
            <person name="Pati A."/>
            <person name="Chen A."/>
            <person name="Palaniappan K."/>
            <person name="Land M."/>
            <person name="Hauser L."/>
            <person name="Chang Y."/>
            <person name="Jeffries C."/>
            <person name="Lu M."/>
            <person name="Brettin T."/>
            <person name="Detter J."/>
            <person name="Goker M."/>
            <person name="Tindall B."/>
            <person name="Beck B."/>
            <person name="McDermott T."/>
            <person name="Woyke T."/>
            <person name="Bristow J."/>
            <person name="Eisen J."/>
            <person name="Markowitz V."/>
            <person name="Hugenholtz P."/>
            <person name="Kyrpides N."/>
            <person name="Klenk H."/>
            <person name="Cheng J."/>
        </authorList>
    </citation>
    <scope>NUCLEOTIDE SEQUENCE [LARGE SCALE GENOMIC DNA]</scope>
    <source>
        <strain evidence="7">ATCC BAA-798 / YNP1</strain>
    </source>
</reference>
<dbReference type="InterPro" id="IPR003782">
    <property type="entry name" value="SCO1/SenC"/>
</dbReference>
<dbReference type="eggNOG" id="COG1999">
    <property type="taxonomic scope" value="Bacteria"/>
</dbReference>